<dbReference type="CDD" id="cd17024">
    <property type="entry name" value="T3SC_IA_DspF-like"/>
    <property type="match status" value="1"/>
</dbReference>
<dbReference type="AlphaFoldDB" id="A0A9E6PQY0"/>
<accession>A0A9E6PQY0</accession>
<reference evidence="1 2" key="2">
    <citation type="journal article" date="2021" name="Microorganisms">
        <title>The Ever-Expanding Pseudomonas Genus: Description of 43 New Species and Partition of the Pseudomonas putida Group.</title>
        <authorList>
            <person name="Girard L."/>
            <person name="Lood C."/>
            <person name="Hofte M."/>
            <person name="Vandamme P."/>
            <person name="Rokni-Zadeh H."/>
            <person name="van Noort V."/>
            <person name="Lavigne R."/>
            <person name="De Mot R."/>
        </authorList>
    </citation>
    <scope>NUCLEOTIDE SEQUENCE [LARGE SCALE GENOMIC DNA]</scope>
    <source>
        <strain evidence="1 2">RW8P3</strain>
    </source>
</reference>
<proteinExistence type="predicted"/>
<dbReference type="InterPro" id="IPR010261">
    <property type="entry name" value="Tir_chaperone"/>
</dbReference>
<evidence type="ECO:0000313" key="1">
    <source>
        <dbReference type="EMBL" id="QXI31254.1"/>
    </source>
</evidence>
<dbReference type="SUPFAM" id="SSF69635">
    <property type="entry name" value="Type III secretory system chaperone-like"/>
    <property type="match status" value="1"/>
</dbReference>
<dbReference type="Proteomes" id="UP000634530">
    <property type="component" value="Chromosome"/>
</dbReference>
<reference evidence="1 2" key="1">
    <citation type="journal article" date="2020" name="Microorganisms">
        <title>Reliable Identification of Environmental Pseudomonas Isolates Using the rpoD Gene.</title>
        <authorList>
            <consortium name="The Broad Institute Genome Sequencing Platform"/>
            <person name="Girard L."/>
            <person name="Lood C."/>
            <person name="Rokni-Zadeh H."/>
            <person name="van Noort V."/>
            <person name="Lavigne R."/>
            <person name="De Mot R."/>
        </authorList>
    </citation>
    <scope>NUCLEOTIDE SEQUENCE [LARGE SCALE GENOMIC DNA]</scope>
    <source>
        <strain evidence="1 2">RW8P3</strain>
    </source>
</reference>
<organism evidence="1 2">
    <name type="scientific">Pseudomonas vanderleydeniana</name>
    <dbReference type="NCBI Taxonomy" id="2745495"/>
    <lineage>
        <taxon>Bacteria</taxon>
        <taxon>Pseudomonadati</taxon>
        <taxon>Pseudomonadota</taxon>
        <taxon>Gammaproteobacteria</taxon>
        <taxon>Pseudomonadales</taxon>
        <taxon>Pseudomonadaceae</taxon>
        <taxon>Pseudomonas</taxon>
    </lineage>
</organism>
<dbReference type="RefSeq" id="WP_186676862.1">
    <property type="nucleotide sequence ID" value="NZ_CP077093.1"/>
</dbReference>
<name>A0A9E6PQY0_9PSED</name>
<evidence type="ECO:0000313" key="2">
    <source>
        <dbReference type="Proteomes" id="UP000634530"/>
    </source>
</evidence>
<gene>
    <name evidence="1" type="ORF">HU752_015550</name>
</gene>
<protein>
    <submittedName>
        <fullName evidence="1">Type III secretion system chaperone</fullName>
    </submittedName>
</protein>
<dbReference type="KEGG" id="pvw:HU752_015550"/>
<dbReference type="GO" id="GO:0030254">
    <property type="term" value="P:protein secretion by the type III secretion system"/>
    <property type="evidence" value="ECO:0007669"/>
    <property type="project" value="InterPro"/>
</dbReference>
<dbReference type="EMBL" id="CP077093">
    <property type="protein sequence ID" value="QXI31254.1"/>
    <property type="molecule type" value="Genomic_DNA"/>
</dbReference>
<keyword evidence="2" id="KW-1185">Reference proteome</keyword>
<sequence>MANSTSTIQRYIAHLATQLGATLTWQNGVCALYDNEHLQAAVIELPEHSDNVIFHCRLGTLQPGPEHLQRLLALNFDTASLRGCWLALDQGDVRLCTQRELSRLDEESFSSLVGGFVVQARETRSSLSRILS</sequence>
<dbReference type="Pfam" id="PF05932">
    <property type="entry name" value="CesT"/>
    <property type="match status" value="1"/>
</dbReference>
<dbReference type="Gene3D" id="3.30.1460.10">
    <property type="match status" value="1"/>
</dbReference>